<dbReference type="OrthoDB" id="1671977at2759"/>
<feature type="region of interest" description="Disordered" evidence="1">
    <location>
        <begin position="451"/>
        <end position="475"/>
    </location>
</feature>
<keyword evidence="3" id="KW-1185">Reference proteome</keyword>
<dbReference type="PANTHER" id="PTHR38371:SF1">
    <property type="entry name" value="RHO GTPASE-ACTIVATING PROTEIN"/>
    <property type="match status" value="1"/>
</dbReference>
<feature type="compositionally biased region" description="Low complexity" evidence="1">
    <location>
        <begin position="382"/>
        <end position="393"/>
    </location>
</feature>
<reference evidence="3" key="1">
    <citation type="journal article" date="2014" name="Science">
        <title>The coffee genome provides insight into the convergent evolution of caffeine biosynthesis.</title>
        <authorList>
            <person name="Denoeud F."/>
            <person name="Carretero-Paulet L."/>
            <person name="Dereeper A."/>
            <person name="Droc G."/>
            <person name="Guyot R."/>
            <person name="Pietrella M."/>
            <person name="Zheng C."/>
            <person name="Alberti A."/>
            <person name="Anthony F."/>
            <person name="Aprea G."/>
            <person name="Aury J.M."/>
            <person name="Bento P."/>
            <person name="Bernard M."/>
            <person name="Bocs S."/>
            <person name="Campa C."/>
            <person name="Cenci A."/>
            <person name="Combes M.C."/>
            <person name="Crouzillat D."/>
            <person name="Da Silva C."/>
            <person name="Daddiego L."/>
            <person name="De Bellis F."/>
            <person name="Dussert S."/>
            <person name="Garsmeur O."/>
            <person name="Gayraud T."/>
            <person name="Guignon V."/>
            <person name="Jahn K."/>
            <person name="Jamilloux V."/>
            <person name="Joet T."/>
            <person name="Labadie K."/>
            <person name="Lan T."/>
            <person name="Leclercq J."/>
            <person name="Lepelley M."/>
            <person name="Leroy T."/>
            <person name="Li L.T."/>
            <person name="Librado P."/>
            <person name="Lopez L."/>
            <person name="Munoz A."/>
            <person name="Noel B."/>
            <person name="Pallavicini A."/>
            <person name="Perrotta G."/>
            <person name="Poncet V."/>
            <person name="Pot D."/>
            <person name="Priyono X."/>
            <person name="Rigoreau M."/>
            <person name="Rouard M."/>
            <person name="Rozas J."/>
            <person name="Tranchant-Dubreuil C."/>
            <person name="VanBuren R."/>
            <person name="Zhang Q."/>
            <person name="Andrade A.C."/>
            <person name="Argout X."/>
            <person name="Bertrand B."/>
            <person name="de Kochko A."/>
            <person name="Graziosi G."/>
            <person name="Henry R.J."/>
            <person name="Jayarama X."/>
            <person name="Ming R."/>
            <person name="Nagai C."/>
            <person name="Rounsley S."/>
            <person name="Sankoff D."/>
            <person name="Giuliano G."/>
            <person name="Albert V.A."/>
            <person name="Wincker P."/>
            <person name="Lashermes P."/>
        </authorList>
    </citation>
    <scope>NUCLEOTIDE SEQUENCE [LARGE SCALE GENOMIC DNA]</scope>
    <source>
        <strain evidence="3">cv. DH200-94</strain>
    </source>
</reference>
<feature type="region of interest" description="Disordered" evidence="1">
    <location>
        <begin position="356"/>
        <end position="421"/>
    </location>
</feature>
<dbReference type="AlphaFoldDB" id="A0A068V9X6"/>
<dbReference type="STRING" id="49390.A0A068V9X6"/>
<gene>
    <name evidence="2" type="ORF">GSCOC_T00004102001</name>
</gene>
<evidence type="ECO:0000313" key="2">
    <source>
        <dbReference type="EMBL" id="CDP17337.1"/>
    </source>
</evidence>
<organism evidence="2 3">
    <name type="scientific">Coffea canephora</name>
    <name type="common">Robusta coffee</name>
    <dbReference type="NCBI Taxonomy" id="49390"/>
    <lineage>
        <taxon>Eukaryota</taxon>
        <taxon>Viridiplantae</taxon>
        <taxon>Streptophyta</taxon>
        <taxon>Embryophyta</taxon>
        <taxon>Tracheophyta</taxon>
        <taxon>Spermatophyta</taxon>
        <taxon>Magnoliopsida</taxon>
        <taxon>eudicotyledons</taxon>
        <taxon>Gunneridae</taxon>
        <taxon>Pentapetalae</taxon>
        <taxon>asterids</taxon>
        <taxon>lamiids</taxon>
        <taxon>Gentianales</taxon>
        <taxon>Rubiaceae</taxon>
        <taxon>Ixoroideae</taxon>
        <taxon>Gardenieae complex</taxon>
        <taxon>Bertiereae - Coffeeae clade</taxon>
        <taxon>Coffeeae</taxon>
        <taxon>Coffea</taxon>
    </lineage>
</organism>
<feature type="region of interest" description="Disordered" evidence="1">
    <location>
        <begin position="1"/>
        <end position="96"/>
    </location>
</feature>
<accession>A0A068V9X6</accession>
<dbReference type="Gramene" id="CDP17337">
    <property type="protein sequence ID" value="CDP17337"/>
    <property type="gene ID" value="GSCOC_T00004102001"/>
</dbReference>
<evidence type="ECO:0000313" key="3">
    <source>
        <dbReference type="Proteomes" id="UP000295252"/>
    </source>
</evidence>
<dbReference type="InParanoid" id="A0A068V9X6"/>
<dbReference type="EMBL" id="HG739238">
    <property type="protein sequence ID" value="CDP17337.1"/>
    <property type="molecule type" value="Genomic_DNA"/>
</dbReference>
<proteinExistence type="predicted"/>
<dbReference type="PANTHER" id="PTHR38371">
    <property type="entry name" value="RHO GTPASE-ACTIVATING PROTEIN"/>
    <property type="match status" value="1"/>
</dbReference>
<protein>
    <submittedName>
        <fullName evidence="2">Uncharacterized protein</fullName>
    </submittedName>
</protein>
<sequence length="475" mass="53051">MADFEPPSFSLGFDLDLDPDPEPQTARRPEPSTSYNIKPAKRSSAGATIRSNNNDEEEDDFETPTMGFKPQVSDTPRTLKRLRRGPTLATQKGKSKEEWFNVDDEIEEFSSQEDPSPVSIADNASKHHNSICGSSKFTLAGHGLVASQSAIQAEERKKKEVSNASTCNRLVFPELHVSPLRKFQLIDSDSDSDEPSPPGGPQKVVNQVEFSSKDRASGPHLVEAAAEVKKSKASVRMSQSEDLWKEIHSEKTLNIPTPAFDEVCEEYFRSVKVKNGFWNCDKDCYETSNFSKNNVEEHVAGPQPPAHAYYYHEDPRIQKLVHSRLPNFFPLEAGNNQGQKQLNACPIDYMGQFNQREIPKNGKKGPKNGPSSTRSQKSARKSSVQELSQESESWINPRCSAKNPKDAGKRRVHAVGKSSGHWYTAADGRRVYVAGNGQELTGQIAYRQYRRESGAGFKKSRKKAATKKKHARKKK</sequence>
<dbReference type="FunCoup" id="A0A068V9X6">
    <property type="interactions" value="1349"/>
</dbReference>
<dbReference type="OMA" id="PLMSENA"/>
<name>A0A068V9X6_COFCA</name>
<evidence type="ECO:0000256" key="1">
    <source>
        <dbReference type="SAM" id="MobiDB-lite"/>
    </source>
</evidence>
<dbReference type="Proteomes" id="UP000295252">
    <property type="component" value="Chromosome XI"/>
</dbReference>
<feature type="compositionally biased region" description="Basic residues" evidence="1">
    <location>
        <begin position="458"/>
        <end position="475"/>
    </location>
</feature>
<dbReference type="PhylomeDB" id="A0A068V9X6"/>